<sequence>MPYYSTHPVNDRPTSSTPQTTGSPICWDGCNIFWTGLPISFDGFKVPWMGLPMGWDTLCYINDMPAH</sequence>
<accession>A0A0C3J4U3</accession>
<feature type="compositionally biased region" description="Low complexity" evidence="1">
    <location>
        <begin position="13"/>
        <end position="23"/>
    </location>
</feature>
<proteinExistence type="predicted"/>
<feature type="region of interest" description="Disordered" evidence="1">
    <location>
        <begin position="1"/>
        <end position="23"/>
    </location>
</feature>
<dbReference type="Proteomes" id="UP000054217">
    <property type="component" value="Unassembled WGS sequence"/>
</dbReference>
<protein>
    <submittedName>
        <fullName evidence="2">Uncharacterized protein</fullName>
    </submittedName>
</protein>
<dbReference type="EMBL" id="KN832446">
    <property type="protein sequence ID" value="KIN92721.1"/>
    <property type="molecule type" value="Genomic_DNA"/>
</dbReference>
<evidence type="ECO:0000313" key="2">
    <source>
        <dbReference type="EMBL" id="KIN92721.1"/>
    </source>
</evidence>
<reference evidence="3" key="2">
    <citation type="submission" date="2015-01" db="EMBL/GenBank/DDBJ databases">
        <title>Evolutionary Origins and Diversification of the Mycorrhizal Mutualists.</title>
        <authorList>
            <consortium name="DOE Joint Genome Institute"/>
            <consortium name="Mycorrhizal Genomics Consortium"/>
            <person name="Kohler A."/>
            <person name="Kuo A."/>
            <person name="Nagy L.G."/>
            <person name="Floudas D."/>
            <person name="Copeland A."/>
            <person name="Barry K.W."/>
            <person name="Cichocki N."/>
            <person name="Veneault-Fourrey C."/>
            <person name="LaButti K."/>
            <person name="Lindquist E.A."/>
            <person name="Lipzen A."/>
            <person name="Lundell T."/>
            <person name="Morin E."/>
            <person name="Murat C."/>
            <person name="Riley R."/>
            <person name="Ohm R."/>
            <person name="Sun H."/>
            <person name="Tunlid A."/>
            <person name="Henrissat B."/>
            <person name="Grigoriev I.V."/>
            <person name="Hibbett D.S."/>
            <person name="Martin F."/>
        </authorList>
    </citation>
    <scope>NUCLEOTIDE SEQUENCE [LARGE SCALE GENOMIC DNA]</scope>
    <source>
        <strain evidence="3">Marx 270</strain>
    </source>
</reference>
<dbReference type="InParanoid" id="A0A0C3J4U3"/>
<evidence type="ECO:0000313" key="3">
    <source>
        <dbReference type="Proteomes" id="UP000054217"/>
    </source>
</evidence>
<dbReference type="AlphaFoldDB" id="A0A0C3J4U3"/>
<evidence type="ECO:0000256" key="1">
    <source>
        <dbReference type="SAM" id="MobiDB-lite"/>
    </source>
</evidence>
<reference evidence="2 3" key="1">
    <citation type="submission" date="2014-04" db="EMBL/GenBank/DDBJ databases">
        <authorList>
            <consortium name="DOE Joint Genome Institute"/>
            <person name="Kuo A."/>
            <person name="Kohler A."/>
            <person name="Costa M.D."/>
            <person name="Nagy L.G."/>
            <person name="Floudas D."/>
            <person name="Copeland A."/>
            <person name="Barry K.W."/>
            <person name="Cichocki N."/>
            <person name="Veneault-Fourrey C."/>
            <person name="LaButti K."/>
            <person name="Lindquist E.A."/>
            <person name="Lipzen A."/>
            <person name="Lundell T."/>
            <person name="Morin E."/>
            <person name="Murat C."/>
            <person name="Sun H."/>
            <person name="Tunlid A."/>
            <person name="Henrissat B."/>
            <person name="Grigoriev I.V."/>
            <person name="Hibbett D.S."/>
            <person name="Martin F."/>
            <person name="Nordberg H.P."/>
            <person name="Cantor M.N."/>
            <person name="Hua S.X."/>
        </authorList>
    </citation>
    <scope>NUCLEOTIDE SEQUENCE [LARGE SCALE GENOMIC DNA]</scope>
    <source>
        <strain evidence="2 3">Marx 270</strain>
    </source>
</reference>
<dbReference type="HOGENOM" id="CLU_2813445_0_0_1"/>
<name>A0A0C3J4U3_PISTI</name>
<keyword evidence="3" id="KW-1185">Reference proteome</keyword>
<organism evidence="2 3">
    <name type="scientific">Pisolithus tinctorius Marx 270</name>
    <dbReference type="NCBI Taxonomy" id="870435"/>
    <lineage>
        <taxon>Eukaryota</taxon>
        <taxon>Fungi</taxon>
        <taxon>Dikarya</taxon>
        <taxon>Basidiomycota</taxon>
        <taxon>Agaricomycotina</taxon>
        <taxon>Agaricomycetes</taxon>
        <taxon>Agaricomycetidae</taxon>
        <taxon>Boletales</taxon>
        <taxon>Sclerodermatineae</taxon>
        <taxon>Pisolithaceae</taxon>
        <taxon>Pisolithus</taxon>
    </lineage>
</organism>
<gene>
    <name evidence="2" type="ORF">M404DRAFT_36793</name>
</gene>